<evidence type="ECO:0000256" key="2">
    <source>
        <dbReference type="ARBA" id="ARBA00007613"/>
    </source>
</evidence>
<dbReference type="GO" id="GO:0015288">
    <property type="term" value="F:porin activity"/>
    <property type="evidence" value="ECO:0007669"/>
    <property type="project" value="TreeGrafter"/>
</dbReference>
<gene>
    <name evidence="10" type="ORF">SAMN04488038_12115</name>
</gene>
<feature type="coiled-coil region" evidence="8">
    <location>
        <begin position="335"/>
        <end position="400"/>
    </location>
</feature>
<dbReference type="InterPro" id="IPR051906">
    <property type="entry name" value="TolC-like"/>
</dbReference>
<dbReference type="AlphaFoldDB" id="A0A1H9MD21"/>
<feature type="chain" id="PRO_5011646192" evidence="9">
    <location>
        <begin position="26"/>
        <end position="426"/>
    </location>
</feature>
<dbReference type="GO" id="GO:0015562">
    <property type="term" value="F:efflux transmembrane transporter activity"/>
    <property type="evidence" value="ECO:0007669"/>
    <property type="project" value="InterPro"/>
</dbReference>
<keyword evidence="11" id="KW-1185">Reference proteome</keyword>
<dbReference type="STRING" id="489703.SAMN04488038_12115"/>
<dbReference type="Proteomes" id="UP000199233">
    <property type="component" value="Unassembled WGS sequence"/>
</dbReference>
<keyword evidence="7" id="KW-0998">Cell outer membrane</keyword>
<dbReference type="GO" id="GO:0009279">
    <property type="term" value="C:cell outer membrane"/>
    <property type="evidence" value="ECO:0007669"/>
    <property type="project" value="UniProtKB-SubCell"/>
</dbReference>
<dbReference type="EMBL" id="FOFS01000021">
    <property type="protein sequence ID" value="SER21481.1"/>
    <property type="molecule type" value="Genomic_DNA"/>
</dbReference>
<evidence type="ECO:0000313" key="10">
    <source>
        <dbReference type="EMBL" id="SER21481.1"/>
    </source>
</evidence>
<evidence type="ECO:0000256" key="8">
    <source>
        <dbReference type="SAM" id="Coils"/>
    </source>
</evidence>
<dbReference type="InterPro" id="IPR003423">
    <property type="entry name" value="OMP_efflux"/>
</dbReference>
<organism evidence="10 11">
    <name type="scientific">Solimonas aquatica</name>
    <dbReference type="NCBI Taxonomy" id="489703"/>
    <lineage>
        <taxon>Bacteria</taxon>
        <taxon>Pseudomonadati</taxon>
        <taxon>Pseudomonadota</taxon>
        <taxon>Gammaproteobacteria</taxon>
        <taxon>Nevskiales</taxon>
        <taxon>Nevskiaceae</taxon>
        <taxon>Solimonas</taxon>
    </lineage>
</organism>
<evidence type="ECO:0000256" key="9">
    <source>
        <dbReference type="SAM" id="SignalP"/>
    </source>
</evidence>
<evidence type="ECO:0000256" key="3">
    <source>
        <dbReference type="ARBA" id="ARBA00022448"/>
    </source>
</evidence>
<keyword evidence="5" id="KW-0812">Transmembrane</keyword>
<proteinExistence type="inferred from homology"/>
<protein>
    <submittedName>
        <fullName evidence="10">Outer membrane protein TolC</fullName>
    </submittedName>
</protein>
<evidence type="ECO:0000256" key="1">
    <source>
        <dbReference type="ARBA" id="ARBA00004442"/>
    </source>
</evidence>
<dbReference type="Pfam" id="PF02321">
    <property type="entry name" value="OEP"/>
    <property type="match status" value="2"/>
</dbReference>
<evidence type="ECO:0000313" key="11">
    <source>
        <dbReference type="Proteomes" id="UP000199233"/>
    </source>
</evidence>
<dbReference type="GO" id="GO:1990281">
    <property type="term" value="C:efflux pump complex"/>
    <property type="evidence" value="ECO:0007669"/>
    <property type="project" value="TreeGrafter"/>
</dbReference>
<evidence type="ECO:0000256" key="4">
    <source>
        <dbReference type="ARBA" id="ARBA00022452"/>
    </source>
</evidence>
<keyword evidence="8" id="KW-0175">Coiled coil</keyword>
<comment type="similarity">
    <text evidence="2">Belongs to the outer membrane factor (OMF) (TC 1.B.17) family.</text>
</comment>
<dbReference type="SUPFAM" id="SSF56954">
    <property type="entry name" value="Outer membrane efflux proteins (OEP)"/>
    <property type="match status" value="1"/>
</dbReference>
<evidence type="ECO:0000256" key="6">
    <source>
        <dbReference type="ARBA" id="ARBA00023136"/>
    </source>
</evidence>
<keyword evidence="4" id="KW-1134">Transmembrane beta strand</keyword>
<dbReference type="OrthoDB" id="7061223at2"/>
<reference evidence="10 11" key="1">
    <citation type="submission" date="2016-10" db="EMBL/GenBank/DDBJ databases">
        <authorList>
            <person name="de Groot N.N."/>
        </authorList>
    </citation>
    <scope>NUCLEOTIDE SEQUENCE [LARGE SCALE GENOMIC DNA]</scope>
    <source>
        <strain evidence="10 11">DSM 25927</strain>
    </source>
</reference>
<dbReference type="RefSeq" id="WP_093289629.1">
    <property type="nucleotide sequence ID" value="NZ_FOFS01000021.1"/>
</dbReference>
<dbReference type="Gene3D" id="1.20.1600.10">
    <property type="entry name" value="Outer membrane efflux proteins (OEP)"/>
    <property type="match status" value="1"/>
</dbReference>
<keyword evidence="6" id="KW-0472">Membrane</keyword>
<keyword evidence="3" id="KW-0813">Transport</keyword>
<accession>A0A1H9MD21</accession>
<evidence type="ECO:0000256" key="5">
    <source>
        <dbReference type="ARBA" id="ARBA00022692"/>
    </source>
</evidence>
<feature type="signal peptide" evidence="9">
    <location>
        <begin position="1"/>
        <end position="25"/>
    </location>
</feature>
<sequence length="426" mass="45946">MRFGNTLLSLALGGTLLSQSAAALANEIGDLLRETLAHPAIAAQQQQALGAQHQLDAVSLRYLGAGAAGVDAAHYEDPRFLGVLSPQSLATPPFAREQFRYGANYQLPIDLFGVIAAGREAAQQDLRIAELSLRQQTLLKLHEALSAYADLQSLQTQLAALALQEQRVDATLKRVSVEVKTGELSLTELRMAQSEAARVQAERVRLQGEQEQTLAVLEEASGQRHLPQAEPLSIPAWPKLSAADTLPVQIAQAQAQAAEAQARAQKRALLPSLSGGADYYEFQGNSEKQDSWSITAHFTVPLDPGAYQRSNSAQAQAQSAMQRSAAQQRQTQSQLKALQAGYQSALANITALQQELLYRDQLVAQQEALQKAGALSVEESLRQERDRAEAQARLAQARAQALQAWSAAQLLAGSEPQALIATLESR</sequence>
<name>A0A1H9MD21_9GAMM</name>
<dbReference type="PANTHER" id="PTHR30026:SF20">
    <property type="entry name" value="OUTER MEMBRANE PROTEIN TOLC"/>
    <property type="match status" value="1"/>
</dbReference>
<dbReference type="PANTHER" id="PTHR30026">
    <property type="entry name" value="OUTER MEMBRANE PROTEIN TOLC"/>
    <property type="match status" value="1"/>
</dbReference>
<evidence type="ECO:0000256" key="7">
    <source>
        <dbReference type="ARBA" id="ARBA00023237"/>
    </source>
</evidence>
<keyword evidence="9" id="KW-0732">Signal</keyword>
<comment type="subcellular location">
    <subcellularLocation>
        <location evidence="1">Cell outer membrane</location>
    </subcellularLocation>
</comment>